<feature type="transmembrane region" description="Helical" evidence="1">
    <location>
        <begin position="12"/>
        <end position="32"/>
    </location>
</feature>
<proteinExistence type="predicted"/>
<keyword evidence="1" id="KW-0472">Membrane</keyword>
<keyword evidence="1" id="KW-0812">Transmembrane</keyword>
<reference evidence="2 3" key="1">
    <citation type="journal article" date="2011" name="Stand. Genomic Sci.">
        <title>Complete genome sequence of Syntrophobotulus glycolicus type strain (FlGlyR).</title>
        <authorList>
            <person name="Han C."/>
            <person name="Mwirichia R."/>
            <person name="Chertkov O."/>
            <person name="Held B."/>
            <person name="Lapidus A."/>
            <person name="Nolan M."/>
            <person name="Lucas S."/>
            <person name="Hammon N."/>
            <person name="Deshpande S."/>
            <person name="Cheng J.F."/>
            <person name="Tapia R."/>
            <person name="Goodwin L."/>
            <person name="Pitluck S."/>
            <person name="Huntemann M."/>
            <person name="Liolios K."/>
            <person name="Ivanova N."/>
            <person name="Pagani I."/>
            <person name="Mavromatis K."/>
            <person name="Ovchinikova G."/>
            <person name="Pati A."/>
            <person name="Chen A."/>
            <person name="Palaniappan K."/>
            <person name="Land M."/>
            <person name="Hauser L."/>
            <person name="Brambilla E.M."/>
            <person name="Rohde M."/>
            <person name="Spring S."/>
            <person name="Sikorski J."/>
            <person name="Goker M."/>
            <person name="Woyke T."/>
            <person name="Bristow J."/>
            <person name="Eisen J.A."/>
            <person name="Markowitz V."/>
            <person name="Hugenholtz P."/>
            <person name="Kyrpides N.C."/>
            <person name="Klenk H.P."/>
            <person name="Detter J.C."/>
        </authorList>
    </citation>
    <scope>NUCLEOTIDE SEQUENCE [LARGE SCALE GENOMIC DNA]</scope>
    <source>
        <strain evidence="3">DSM 8271 / FlGlyR</strain>
    </source>
</reference>
<sequence>MKRICNYLQFKISTTKLFIFSALLVIYQFSLLLNLISSSHKYNIYDFIINNFSYLSLFYSIDLFFLVIIYNIFDKKNFYNYLNTRFSSKQEVYRANVLSAFVFSIGIVVFINIICIIMGSFMSFVNSWSPYFFYTMTGKVNLSYDNEVIKLITQEITPILLVLITSFLTMLYLFFISMFFIVCNIIFKKRAVSFALVIILNALSMAFDAGNLSRFSFTNNIYIMNSRVNEVTNGTYIISKLAYWFILIVLIYIIGNKLTKKKDCSYGE</sequence>
<dbReference type="OrthoDB" id="9829996at2"/>
<gene>
    <name evidence="2" type="ordered locus">Sgly_0832</name>
</gene>
<evidence type="ECO:0000256" key="1">
    <source>
        <dbReference type="SAM" id="Phobius"/>
    </source>
</evidence>
<feature type="transmembrane region" description="Helical" evidence="1">
    <location>
        <begin position="194"/>
        <end position="217"/>
    </location>
</feature>
<feature type="transmembrane region" description="Helical" evidence="1">
    <location>
        <begin position="52"/>
        <end position="73"/>
    </location>
</feature>
<protein>
    <submittedName>
        <fullName evidence="2">Uncharacterized protein</fullName>
    </submittedName>
</protein>
<feature type="transmembrane region" description="Helical" evidence="1">
    <location>
        <begin position="159"/>
        <end position="187"/>
    </location>
</feature>
<dbReference type="EMBL" id="CP002547">
    <property type="protein sequence ID" value="ADY55183.1"/>
    <property type="molecule type" value="Genomic_DNA"/>
</dbReference>
<dbReference type="STRING" id="645991.Sgly_0832"/>
<dbReference type="Proteomes" id="UP000007488">
    <property type="component" value="Chromosome"/>
</dbReference>
<name>F0T1B9_SYNGF</name>
<evidence type="ECO:0000313" key="2">
    <source>
        <dbReference type="EMBL" id="ADY55183.1"/>
    </source>
</evidence>
<feature type="transmembrane region" description="Helical" evidence="1">
    <location>
        <begin position="237"/>
        <end position="255"/>
    </location>
</feature>
<keyword evidence="3" id="KW-1185">Reference proteome</keyword>
<feature type="transmembrane region" description="Helical" evidence="1">
    <location>
        <begin position="93"/>
        <end position="122"/>
    </location>
</feature>
<accession>F0T1B9</accession>
<keyword evidence="1" id="KW-1133">Transmembrane helix</keyword>
<dbReference type="AlphaFoldDB" id="F0T1B9"/>
<dbReference type="eggNOG" id="ENOG5033NZG">
    <property type="taxonomic scope" value="Bacteria"/>
</dbReference>
<dbReference type="KEGG" id="sgy:Sgly_0832"/>
<evidence type="ECO:0000313" key="3">
    <source>
        <dbReference type="Proteomes" id="UP000007488"/>
    </source>
</evidence>
<dbReference type="HOGENOM" id="CLU_090668_0_0_9"/>
<organism evidence="2 3">
    <name type="scientific">Syntrophobotulus glycolicus (strain DSM 8271 / FlGlyR)</name>
    <dbReference type="NCBI Taxonomy" id="645991"/>
    <lineage>
        <taxon>Bacteria</taxon>
        <taxon>Bacillati</taxon>
        <taxon>Bacillota</taxon>
        <taxon>Clostridia</taxon>
        <taxon>Eubacteriales</taxon>
        <taxon>Desulfitobacteriaceae</taxon>
        <taxon>Syntrophobotulus</taxon>
    </lineage>
</organism>
<reference evidence="3" key="2">
    <citation type="submission" date="2011-02" db="EMBL/GenBank/DDBJ databases">
        <title>The complete genome of Syntrophobotulus glycolicus DSM 8271.</title>
        <authorList>
            <person name="Lucas S."/>
            <person name="Copeland A."/>
            <person name="Lapidus A."/>
            <person name="Bruce D."/>
            <person name="Goodwin L."/>
            <person name="Pitluck S."/>
            <person name="Kyrpides N."/>
            <person name="Mavromatis K."/>
            <person name="Pagani I."/>
            <person name="Ivanova N."/>
            <person name="Mikhailova N."/>
            <person name="Chertkov O."/>
            <person name="Held B."/>
            <person name="Detter J.C."/>
            <person name="Tapia R."/>
            <person name="Han C."/>
            <person name="Land M."/>
            <person name="Hauser L."/>
            <person name="Markowitz V."/>
            <person name="Cheng J.-F."/>
            <person name="Hugenholtz P."/>
            <person name="Woyke T."/>
            <person name="Wu D."/>
            <person name="Spring S."/>
            <person name="Schroeder M."/>
            <person name="Brambilla E."/>
            <person name="Klenk H.-P."/>
            <person name="Eisen J.A."/>
        </authorList>
    </citation>
    <scope>NUCLEOTIDE SEQUENCE [LARGE SCALE GENOMIC DNA]</scope>
    <source>
        <strain evidence="3">DSM 8271 / FlGlyR</strain>
    </source>
</reference>